<reference evidence="2" key="1">
    <citation type="journal article" date="2014" name="Int. J. Syst. Evol. Microbiol.">
        <title>Complete genome sequence of Corynebacterium casei LMG S-19264T (=DSM 44701T), isolated from a smear-ripened cheese.</title>
        <authorList>
            <consortium name="US DOE Joint Genome Institute (JGI-PGF)"/>
            <person name="Walter F."/>
            <person name="Albersmeier A."/>
            <person name="Kalinowski J."/>
            <person name="Ruckert C."/>
        </authorList>
    </citation>
    <scope>NUCLEOTIDE SEQUENCE</scope>
    <source>
        <strain evidence="2">CGMCC 1.15958</strain>
    </source>
</reference>
<dbReference type="Proteomes" id="UP000609064">
    <property type="component" value="Unassembled WGS sequence"/>
</dbReference>
<organism evidence="2 3">
    <name type="scientific">Emticicia aquatilis</name>
    <dbReference type="NCBI Taxonomy" id="1537369"/>
    <lineage>
        <taxon>Bacteria</taxon>
        <taxon>Pseudomonadati</taxon>
        <taxon>Bacteroidota</taxon>
        <taxon>Cytophagia</taxon>
        <taxon>Cytophagales</taxon>
        <taxon>Leadbetterellaceae</taxon>
        <taxon>Emticicia</taxon>
    </lineage>
</organism>
<dbReference type="EMBL" id="BMKK01000005">
    <property type="protein sequence ID" value="GGD60780.1"/>
    <property type="molecule type" value="Genomic_DNA"/>
</dbReference>
<proteinExistence type="predicted"/>
<feature type="domain" description="HNH nuclease" evidence="1">
    <location>
        <begin position="118"/>
        <end position="161"/>
    </location>
</feature>
<dbReference type="Gene3D" id="3.90.75.20">
    <property type="match status" value="1"/>
</dbReference>
<keyword evidence="3" id="KW-1185">Reference proteome</keyword>
<reference evidence="2" key="2">
    <citation type="submission" date="2020-09" db="EMBL/GenBank/DDBJ databases">
        <authorList>
            <person name="Sun Q."/>
            <person name="Zhou Y."/>
        </authorList>
    </citation>
    <scope>NUCLEOTIDE SEQUENCE</scope>
    <source>
        <strain evidence="2">CGMCC 1.15958</strain>
    </source>
</reference>
<name>A0A917DR29_9BACT</name>
<dbReference type="InterPro" id="IPR044925">
    <property type="entry name" value="His-Me_finger_sf"/>
</dbReference>
<dbReference type="Pfam" id="PF13392">
    <property type="entry name" value="HNH_3"/>
    <property type="match status" value="1"/>
</dbReference>
<protein>
    <recommendedName>
        <fullName evidence="1">HNH nuclease domain-containing protein</fullName>
    </recommendedName>
</protein>
<dbReference type="InterPro" id="IPR003615">
    <property type="entry name" value="HNH_nuc"/>
</dbReference>
<evidence type="ECO:0000313" key="3">
    <source>
        <dbReference type="Proteomes" id="UP000609064"/>
    </source>
</evidence>
<sequence length="228" mass="26784">MYGYEGFSIHEIMNTKIECKMEEKKHPMPPLRATIRFHSYPNEIWREFKPEGAKRRYMASNLGRVASFYEDLHKDGYILKLTKSNPISGLRIALKMYYKGDRLSRRGEPISEVKNISYPVHNIIAELFLDKPTEDQVQVIHIDHDKFNNEVSNLRWATKNEAWKHFKSSEHYKPPQKGPKLTIDRVRLIKRKILEGKTKQSLLAKQFGLSEMGIYRIKTGKLWAHVTV</sequence>
<accession>A0A917DR29</accession>
<evidence type="ECO:0000313" key="2">
    <source>
        <dbReference type="EMBL" id="GGD60780.1"/>
    </source>
</evidence>
<dbReference type="SUPFAM" id="SSF54060">
    <property type="entry name" value="His-Me finger endonucleases"/>
    <property type="match status" value="1"/>
</dbReference>
<gene>
    <name evidence="2" type="ORF">GCM10011514_25960</name>
</gene>
<comment type="caution">
    <text evidence="2">The sequence shown here is derived from an EMBL/GenBank/DDBJ whole genome shotgun (WGS) entry which is preliminary data.</text>
</comment>
<dbReference type="AlphaFoldDB" id="A0A917DR29"/>
<evidence type="ECO:0000259" key="1">
    <source>
        <dbReference type="Pfam" id="PF13392"/>
    </source>
</evidence>